<proteinExistence type="inferred from homology"/>
<dbReference type="Gene3D" id="1.20.1280.290">
    <property type="match status" value="2"/>
</dbReference>
<dbReference type="OrthoDB" id="1740332at2759"/>
<sequence>MLSTPPFGILGILNSLLLLLAPMITFQRVIRKRSTEKISGIPYVISLFNCLFSMWYSLPFVSPNNMLVTIIGASGTSIQATYVLIFLIFAPSWKEKAKISGILFLLFLIFSTVALVSIFALHGYKRMLFCGLVSAIVGISMYGSPLTIMRLVIKTKSVEYMPLFLSIFAFTCSITWLVYGLLGADPFIYVPNVVGALLGLVQLILYAVYRDIKREVKKEAVDESVKMELENPNEEKIADTQIPMQFFSHHNGQILN</sequence>
<keyword evidence="3 9" id="KW-0813">Transport</keyword>
<comment type="similarity">
    <text evidence="2 9">Belongs to the SWEET sugar transporter family.</text>
</comment>
<evidence type="ECO:0000256" key="7">
    <source>
        <dbReference type="ARBA" id="ARBA00022989"/>
    </source>
</evidence>
<dbReference type="AlphaFoldDB" id="A0A1S4C6D0"/>
<keyword evidence="8 9" id="KW-0472">Membrane</keyword>
<protein>
    <recommendedName>
        <fullName evidence="9">Bidirectional sugar transporter SWEET</fullName>
    </recommendedName>
</protein>
<accession>A0A1S4C6D0</accession>
<reference evidence="11" key="2">
    <citation type="submission" date="2025-08" db="UniProtKB">
        <authorList>
            <consortium name="RefSeq"/>
        </authorList>
    </citation>
    <scope>IDENTIFICATION</scope>
    <source>
        <tissue evidence="11">Leaf</tissue>
    </source>
</reference>
<comment type="subcellular location">
    <subcellularLocation>
        <location evidence="9">Cell membrane</location>
        <topology evidence="9">Multi-pass membrane protein</topology>
    </subcellularLocation>
    <subcellularLocation>
        <location evidence="1">Endomembrane system</location>
        <topology evidence="1">Multi-pass membrane protein</topology>
    </subcellularLocation>
</comment>
<evidence type="ECO:0000256" key="9">
    <source>
        <dbReference type="RuleBase" id="RU910715"/>
    </source>
</evidence>
<dbReference type="PANTHER" id="PTHR10791">
    <property type="entry name" value="RAG1-ACTIVATING PROTEIN 1"/>
    <property type="match status" value="1"/>
</dbReference>
<dbReference type="FunFam" id="1.20.1280.290:FF:000002">
    <property type="entry name" value="Bidirectional sugar transporter SWEET"/>
    <property type="match status" value="1"/>
</dbReference>
<evidence type="ECO:0000313" key="11">
    <source>
        <dbReference type="RefSeq" id="XP_016496631.1"/>
    </source>
</evidence>
<dbReference type="FunFam" id="1.20.1280.290:FF:000001">
    <property type="entry name" value="Bidirectional sugar transporter SWEET"/>
    <property type="match status" value="1"/>
</dbReference>
<dbReference type="STRING" id="4097.A0A1S4C6D0"/>
<evidence type="ECO:0000256" key="4">
    <source>
        <dbReference type="ARBA" id="ARBA00022597"/>
    </source>
</evidence>
<evidence type="ECO:0000256" key="3">
    <source>
        <dbReference type="ARBA" id="ARBA00022448"/>
    </source>
</evidence>
<keyword evidence="5 9" id="KW-0812">Transmembrane</keyword>
<dbReference type="GO" id="GO:0016020">
    <property type="term" value="C:membrane"/>
    <property type="evidence" value="ECO:0000318"/>
    <property type="project" value="GO_Central"/>
</dbReference>
<keyword evidence="10" id="KW-1185">Reference proteome</keyword>
<comment type="function">
    <text evidence="9">Mediates both low-affinity uptake and efflux of sugar across the membrane.</text>
</comment>
<evidence type="ECO:0000256" key="5">
    <source>
        <dbReference type="ARBA" id="ARBA00022692"/>
    </source>
</evidence>
<feature type="transmembrane region" description="Helical" evidence="9">
    <location>
        <begin position="126"/>
        <end position="148"/>
    </location>
</feature>
<keyword evidence="6" id="KW-0677">Repeat</keyword>
<dbReference type="SMR" id="A0A1S4C6D0"/>
<dbReference type="Proteomes" id="UP000790787">
    <property type="component" value="Chromosome 16"/>
</dbReference>
<dbReference type="KEGG" id="nta:107815539"/>
<dbReference type="GO" id="GO:0008643">
    <property type="term" value="P:carbohydrate transport"/>
    <property type="evidence" value="ECO:0000318"/>
    <property type="project" value="GO_Central"/>
</dbReference>
<feature type="transmembrane region" description="Helical" evidence="9">
    <location>
        <begin position="70"/>
        <end position="90"/>
    </location>
</feature>
<evidence type="ECO:0000256" key="2">
    <source>
        <dbReference type="ARBA" id="ARBA00007809"/>
    </source>
</evidence>
<keyword evidence="4 9" id="KW-0762">Sugar transport</keyword>
<feature type="transmembrane region" description="Helical" evidence="9">
    <location>
        <begin position="188"/>
        <end position="209"/>
    </location>
</feature>
<dbReference type="PaxDb" id="4097-A0A1S4C6D0"/>
<name>A0A1S4C6D0_TOBAC</name>
<feature type="transmembrane region" description="Helical" evidence="9">
    <location>
        <begin position="38"/>
        <end position="58"/>
    </location>
</feature>
<dbReference type="RefSeq" id="XP_016496631.1">
    <property type="nucleotide sequence ID" value="XM_016641145.2"/>
</dbReference>
<dbReference type="GO" id="GO:0012505">
    <property type="term" value="C:endomembrane system"/>
    <property type="evidence" value="ECO:0007669"/>
    <property type="project" value="UniProtKB-SubCell"/>
</dbReference>
<organism evidence="10 11">
    <name type="scientific">Nicotiana tabacum</name>
    <name type="common">Common tobacco</name>
    <dbReference type="NCBI Taxonomy" id="4097"/>
    <lineage>
        <taxon>Eukaryota</taxon>
        <taxon>Viridiplantae</taxon>
        <taxon>Streptophyta</taxon>
        <taxon>Embryophyta</taxon>
        <taxon>Tracheophyta</taxon>
        <taxon>Spermatophyta</taxon>
        <taxon>Magnoliopsida</taxon>
        <taxon>eudicotyledons</taxon>
        <taxon>Gunneridae</taxon>
        <taxon>Pentapetalae</taxon>
        <taxon>asterids</taxon>
        <taxon>lamiids</taxon>
        <taxon>Solanales</taxon>
        <taxon>Solanaceae</taxon>
        <taxon>Nicotianoideae</taxon>
        <taxon>Nicotianeae</taxon>
        <taxon>Nicotiana</taxon>
    </lineage>
</organism>
<dbReference type="GeneID" id="107815539"/>
<evidence type="ECO:0000313" key="10">
    <source>
        <dbReference type="Proteomes" id="UP000790787"/>
    </source>
</evidence>
<dbReference type="Pfam" id="PF03083">
    <property type="entry name" value="MtN3_slv"/>
    <property type="match status" value="2"/>
</dbReference>
<dbReference type="PANTHER" id="PTHR10791:SF155">
    <property type="entry name" value="BIDIRECTIONAL SUGAR TRANSPORTER SWEET"/>
    <property type="match status" value="1"/>
</dbReference>
<feature type="transmembrane region" description="Helical" evidence="9">
    <location>
        <begin position="160"/>
        <end position="182"/>
    </location>
</feature>
<dbReference type="InterPro" id="IPR047664">
    <property type="entry name" value="SWEET"/>
</dbReference>
<gene>
    <name evidence="11" type="primary">LOC107815539</name>
</gene>
<dbReference type="RefSeq" id="XP_016496631.1">
    <property type="nucleotide sequence ID" value="XM_016641145.1"/>
</dbReference>
<dbReference type="OMA" id="NQNATVH"/>
<evidence type="ECO:0000256" key="1">
    <source>
        <dbReference type="ARBA" id="ARBA00004127"/>
    </source>
</evidence>
<reference evidence="10" key="1">
    <citation type="journal article" date="2014" name="Nat. Commun.">
        <title>The tobacco genome sequence and its comparison with those of tomato and potato.</title>
        <authorList>
            <person name="Sierro N."/>
            <person name="Battey J.N."/>
            <person name="Ouadi S."/>
            <person name="Bakaher N."/>
            <person name="Bovet L."/>
            <person name="Willig A."/>
            <person name="Goepfert S."/>
            <person name="Peitsch M.C."/>
            <person name="Ivanov N.V."/>
        </authorList>
    </citation>
    <scope>NUCLEOTIDE SEQUENCE [LARGE SCALE GENOMIC DNA]</scope>
</reference>
<keyword evidence="7 9" id="KW-1133">Transmembrane helix</keyword>
<dbReference type="InterPro" id="IPR004316">
    <property type="entry name" value="SWEET_rpt"/>
</dbReference>
<dbReference type="GO" id="GO:0051119">
    <property type="term" value="F:sugar transmembrane transporter activity"/>
    <property type="evidence" value="ECO:0000318"/>
    <property type="project" value="GO_Central"/>
</dbReference>
<feature type="transmembrane region" description="Helical" evidence="9">
    <location>
        <begin position="102"/>
        <end position="120"/>
    </location>
</feature>
<dbReference type="GO" id="GO:0005886">
    <property type="term" value="C:plasma membrane"/>
    <property type="evidence" value="ECO:0007669"/>
    <property type="project" value="UniProtKB-SubCell"/>
</dbReference>
<dbReference type="GO" id="GO:0051260">
    <property type="term" value="P:protein homooligomerization"/>
    <property type="evidence" value="ECO:0007669"/>
    <property type="project" value="UniProtKB-ARBA"/>
</dbReference>
<evidence type="ECO:0000256" key="6">
    <source>
        <dbReference type="ARBA" id="ARBA00022737"/>
    </source>
</evidence>
<evidence type="ECO:0000256" key="8">
    <source>
        <dbReference type="ARBA" id="ARBA00023136"/>
    </source>
</evidence>
<feature type="transmembrane region" description="Helical" evidence="9">
    <location>
        <begin position="6"/>
        <end position="26"/>
    </location>
</feature>